<gene>
    <name evidence="4" type="ORF">Ccrd_023185</name>
</gene>
<dbReference type="Proteomes" id="UP000243975">
    <property type="component" value="Unassembled WGS sequence"/>
</dbReference>
<feature type="domain" description="Gfo/Idh/MocA-like oxidoreductase N-terminal" evidence="2">
    <location>
        <begin position="6"/>
        <end position="125"/>
    </location>
</feature>
<dbReference type="Gramene" id="KVH98592">
    <property type="protein sequence ID" value="KVH98592"/>
    <property type="gene ID" value="Ccrd_023185"/>
</dbReference>
<name>A0A118JYY7_CYNCS</name>
<evidence type="ECO:0000313" key="5">
    <source>
        <dbReference type="Proteomes" id="UP000243975"/>
    </source>
</evidence>
<dbReference type="PANTHER" id="PTHR46368">
    <property type="match status" value="1"/>
</dbReference>
<comment type="caution">
    <text evidence="4">The sequence shown here is derived from an EMBL/GenBank/DDBJ whole genome shotgun (WGS) entry which is preliminary data.</text>
</comment>
<evidence type="ECO:0000259" key="2">
    <source>
        <dbReference type="Pfam" id="PF01408"/>
    </source>
</evidence>
<dbReference type="Gene3D" id="3.30.360.10">
    <property type="entry name" value="Dihydrodipicolinate Reductase, domain 2"/>
    <property type="match status" value="2"/>
</dbReference>
<evidence type="ECO:0000256" key="1">
    <source>
        <dbReference type="ARBA" id="ARBA00010928"/>
    </source>
</evidence>
<sequence length="685" mass="75870">MAETRIRFGILGCANIARKVSRAMLLSPNTTISAIGSRSLDKATAFASENHFPESTKVYGSYDAVLEDPDVDAIYIPLPTSLHLRWAVLAAEKKKHVLLEKPLALNVGELDTILKACESSGVQFMDGTMWMHHPRTAKMKEVHSTFTYVGEGDFQKNDVRVNPNLDSLGALGDTGWYSIRAILWAHGYELPKTVIALRDPEYNESGVILSCGASLKWEDNGKVATFYCSFLSNLCMDIIALGTKGSIRVHDFVIPFNEKVGPFYAVANSKWAELSLGCEPEPSEFRIPTIFPQEALMVQEFARLVEGIRSGEAKPDKKWSIISRKTQVVIDAVIASINNETLIRFGILGCANIARKVSRAMLLSPNTTISAIGSRSLDKATAFASENHFPESTKVYGSYDAVLDDPDVDAVYIPLPTSLHLRWAVLAAEKKKHVLLEKPLALNVGELDTILKACESSGVQFMDGTMWMHHPRTAKMKEVHSTFTYVGEGDFQKNDVRVNPNLDSLGALGDAGWYSIRAILWAHDYELPKTVTALRDPEYNESGVILSCGASLKWEDNGKVATFYCSFLSNLCMDIIALGTKGNLRVHDFVIPFKEKVGHFYAVANSKWAELSLGCEPEPSEFQMPTVLPQEALMVQEFARLVDGIRIGKKKPEKKWPIISRKTQVVIDAVIASIKNGFEPIEIVY</sequence>
<evidence type="ECO:0000259" key="3">
    <source>
        <dbReference type="Pfam" id="PF22725"/>
    </source>
</evidence>
<dbReference type="AlphaFoldDB" id="A0A118JYY7"/>
<comment type="similarity">
    <text evidence="1">Belongs to the Gfo/Idh/MocA family.</text>
</comment>
<feature type="domain" description="GFO/IDH/MocA-like oxidoreductase" evidence="3">
    <location>
        <begin position="139"/>
        <end position="248"/>
    </location>
</feature>
<dbReference type="InterPro" id="IPR055170">
    <property type="entry name" value="GFO_IDH_MocA-like_dom"/>
</dbReference>
<dbReference type="SUPFAM" id="SSF51735">
    <property type="entry name" value="NAD(P)-binding Rossmann-fold domains"/>
    <property type="match status" value="2"/>
</dbReference>
<dbReference type="STRING" id="59895.A0A118JYY7"/>
<dbReference type="GO" id="GO:0000166">
    <property type="term" value="F:nucleotide binding"/>
    <property type="evidence" value="ECO:0007669"/>
    <property type="project" value="InterPro"/>
</dbReference>
<organism evidence="4 5">
    <name type="scientific">Cynara cardunculus var. scolymus</name>
    <name type="common">Globe artichoke</name>
    <name type="synonym">Cynara scolymus</name>
    <dbReference type="NCBI Taxonomy" id="59895"/>
    <lineage>
        <taxon>Eukaryota</taxon>
        <taxon>Viridiplantae</taxon>
        <taxon>Streptophyta</taxon>
        <taxon>Embryophyta</taxon>
        <taxon>Tracheophyta</taxon>
        <taxon>Spermatophyta</taxon>
        <taxon>Magnoliopsida</taxon>
        <taxon>eudicotyledons</taxon>
        <taxon>Gunneridae</taxon>
        <taxon>Pentapetalae</taxon>
        <taxon>asterids</taxon>
        <taxon>campanulids</taxon>
        <taxon>Asterales</taxon>
        <taxon>Asteraceae</taxon>
        <taxon>Carduoideae</taxon>
        <taxon>Cardueae</taxon>
        <taxon>Carduinae</taxon>
        <taxon>Cynara</taxon>
    </lineage>
</organism>
<keyword evidence="5" id="KW-1185">Reference proteome</keyword>
<evidence type="ECO:0000313" key="4">
    <source>
        <dbReference type="EMBL" id="KVH98592.1"/>
    </source>
</evidence>
<feature type="domain" description="GFO/IDH/MocA-like oxidoreductase" evidence="3">
    <location>
        <begin position="476"/>
        <end position="584"/>
    </location>
</feature>
<dbReference type="Gene3D" id="3.40.50.720">
    <property type="entry name" value="NAD(P)-binding Rossmann-like Domain"/>
    <property type="match status" value="2"/>
</dbReference>
<dbReference type="EMBL" id="LEKV01003786">
    <property type="protein sequence ID" value="KVH98592.1"/>
    <property type="molecule type" value="Genomic_DNA"/>
</dbReference>
<dbReference type="PANTHER" id="PTHR46368:SF19">
    <property type="entry name" value="GFO_IDH_MOCA-LIKE OXIDOREDUCTASE N-TERMINAL DOMAIN-CONTAINING PROTEIN"/>
    <property type="match status" value="1"/>
</dbReference>
<dbReference type="Pfam" id="PF01408">
    <property type="entry name" value="GFO_IDH_MocA"/>
    <property type="match status" value="2"/>
</dbReference>
<protein>
    <submittedName>
        <fullName evidence="4">NAD(P)-binding domain-containing protein</fullName>
    </submittedName>
</protein>
<dbReference type="InterPro" id="IPR000683">
    <property type="entry name" value="Gfo/Idh/MocA-like_OxRdtase_N"/>
</dbReference>
<proteinExistence type="inferred from homology"/>
<dbReference type="InterPro" id="IPR036291">
    <property type="entry name" value="NAD(P)-bd_dom_sf"/>
</dbReference>
<dbReference type="Pfam" id="PF22725">
    <property type="entry name" value="GFO_IDH_MocA_C3"/>
    <property type="match status" value="2"/>
</dbReference>
<reference evidence="4 5" key="1">
    <citation type="journal article" date="2016" name="Sci. Rep.">
        <title>The genome sequence of the outbreeding globe artichoke constructed de novo incorporating a phase-aware low-pass sequencing strategy of F1 progeny.</title>
        <authorList>
            <person name="Scaglione D."/>
            <person name="Reyes-Chin-Wo S."/>
            <person name="Acquadro A."/>
            <person name="Froenicke L."/>
            <person name="Portis E."/>
            <person name="Beitel C."/>
            <person name="Tirone M."/>
            <person name="Mauro R."/>
            <person name="Lo Monaco A."/>
            <person name="Mauromicale G."/>
            <person name="Faccioli P."/>
            <person name="Cattivelli L."/>
            <person name="Rieseberg L."/>
            <person name="Michelmore R."/>
            <person name="Lanteri S."/>
        </authorList>
    </citation>
    <scope>NUCLEOTIDE SEQUENCE [LARGE SCALE GENOMIC DNA]</scope>
    <source>
        <strain evidence="4">2C</strain>
    </source>
</reference>
<feature type="domain" description="Gfo/Idh/MocA-like oxidoreductase N-terminal" evidence="2">
    <location>
        <begin position="343"/>
        <end position="462"/>
    </location>
</feature>
<accession>A0A118JYY7</accession>
<dbReference type="SUPFAM" id="SSF55347">
    <property type="entry name" value="Glyceraldehyde-3-phosphate dehydrogenase-like, C-terminal domain"/>
    <property type="match status" value="2"/>
</dbReference>